<protein>
    <submittedName>
        <fullName evidence="1">Uncharacterized protein</fullName>
    </submittedName>
</protein>
<accession>A0ACC3TKG1</accession>
<keyword evidence="2" id="KW-1185">Reference proteome</keyword>
<dbReference type="Proteomes" id="UP001489719">
    <property type="component" value="Unassembled WGS sequence"/>
</dbReference>
<dbReference type="EMBL" id="MU970093">
    <property type="protein sequence ID" value="KAK9321647.1"/>
    <property type="molecule type" value="Genomic_DNA"/>
</dbReference>
<gene>
    <name evidence="1" type="ORF">V1517DRAFT_261977</name>
</gene>
<reference evidence="2" key="1">
    <citation type="journal article" date="2024" name="Front. Bioeng. Biotechnol.">
        <title>Genome-scale model development and genomic sequencing of the oleaginous clade Lipomyces.</title>
        <authorList>
            <person name="Czajka J.J."/>
            <person name="Han Y."/>
            <person name="Kim J."/>
            <person name="Mondo S.J."/>
            <person name="Hofstad B.A."/>
            <person name="Robles A."/>
            <person name="Haridas S."/>
            <person name="Riley R."/>
            <person name="LaButti K."/>
            <person name="Pangilinan J."/>
            <person name="Andreopoulos W."/>
            <person name="Lipzen A."/>
            <person name="Yan J."/>
            <person name="Wang M."/>
            <person name="Ng V."/>
            <person name="Grigoriev I.V."/>
            <person name="Spatafora J.W."/>
            <person name="Magnuson J.K."/>
            <person name="Baker S.E."/>
            <person name="Pomraning K.R."/>
        </authorList>
    </citation>
    <scope>NUCLEOTIDE SEQUENCE [LARGE SCALE GENOMIC DNA]</scope>
    <source>
        <strain evidence="2">CBS 10300</strain>
    </source>
</reference>
<sequence length="679" mass="74611">MQSATEAFPRAAKSASSSAPLLDGSEHSAEGSHGPVDSEPLTRGTATEAISQATADALEPHSRASGDADAYHASSNSFKIFSFSLPFTIPIASSLPTLKELREFRIGRSSSLSSSSKSAGNNGNADPHVSSSEPSLSHHGHRRSRTFKYPKKALTLPIFNSPLNGLTKDQHELSSARIAHPTELDFKLRSSQDQVDDEAKFSHVHQMDNARLRAIKENLLTSISMDQISLFSSSPKDDFPNIDGDVVIMGGYRGSILRDAKTRRRVWIPIKVGLNIRKISLEIGLSEDDETNVTKDIIPDGILSHIGPIDISRKLSRRLQANPNCRVHEFGYDWRLSVDNLSKQMIEYLQSLRQKSSAPWNGALIIAHSMGGVIAHGAMQHDPSLFRGLLYVGSPMSCVNILGPLRNGENLLLSSKVLAAQVNFTMRSSFVFMPLDGRCFVDKKTGEEISLDFFNVNTWVRYGLSPCVAAPHTRSLKSVHEERRKEDGLTTTFKSRTNNVAEPTSVVPFPQQSSLPFTDAVDYLRRTLERTRKFKESLAFEPSKEYPPLAVVCGRSVPTVRGARVSGERDIMVGDYSDMIFGPGDGVVYSGNLMPPKGFQICARVQSERGHVGLLSDVPSIGRALKAILDEEKRREEEIADENVSNDIRKEDVTSSARNSCQCDEQSTVDVQYGVAVTV</sequence>
<proteinExistence type="predicted"/>
<evidence type="ECO:0000313" key="2">
    <source>
        <dbReference type="Proteomes" id="UP001489719"/>
    </source>
</evidence>
<name>A0ACC3TKG1_9ASCO</name>
<evidence type="ECO:0000313" key="1">
    <source>
        <dbReference type="EMBL" id="KAK9321647.1"/>
    </source>
</evidence>
<organism evidence="1 2">
    <name type="scientific">Lipomyces orientalis</name>
    <dbReference type="NCBI Taxonomy" id="1233043"/>
    <lineage>
        <taxon>Eukaryota</taxon>
        <taxon>Fungi</taxon>
        <taxon>Dikarya</taxon>
        <taxon>Ascomycota</taxon>
        <taxon>Saccharomycotina</taxon>
        <taxon>Lipomycetes</taxon>
        <taxon>Lipomycetales</taxon>
        <taxon>Lipomycetaceae</taxon>
        <taxon>Lipomyces</taxon>
    </lineage>
</organism>
<comment type="caution">
    <text evidence="1">The sequence shown here is derived from an EMBL/GenBank/DDBJ whole genome shotgun (WGS) entry which is preliminary data.</text>
</comment>